<evidence type="ECO:0000256" key="7">
    <source>
        <dbReference type="ARBA" id="ARBA00022741"/>
    </source>
</evidence>
<dbReference type="Proteomes" id="UP000438699">
    <property type="component" value="Unassembled WGS sequence"/>
</dbReference>
<dbReference type="Gene3D" id="1.10.287.130">
    <property type="match status" value="1"/>
</dbReference>
<dbReference type="Pfam" id="PF13426">
    <property type="entry name" value="PAS_9"/>
    <property type="match status" value="1"/>
</dbReference>
<evidence type="ECO:0000256" key="4">
    <source>
        <dbReference type="ARBA" id="ARBA00022553"/>
    </source>
</evidence>
<dbReference type="SMART" id="SM00388">
    <property type="entry name" value="HisKA"/>
    <property type="match status" value="1"/>
</dbReference>
<comment type="caution">
    <text evidence="15">The sequence shown here is derived from an EMBL/GenBank/DDBJ whole genome shotgun (WGS) entry which is preliminary data.</text>
</comment>
<feature type="region of interest" description="Disordered" evidence="13">
    <location>
        <begin position="364"/>
        <end position="383"/>
    </location>
</feature>
<keyword evidence="11" id="KW-0902">Two-component regulatory system</keyword>
<keyword evidence="12" id="KW-0472">Membrane</keyword>
<dbReference type="PROSITE" id="PS50109">
    <property type="entry name" value="HIS_KIN"/>
    <property type="match status" value="1"/>
</dbReference>
<dbReference type="EMBL" id="WAIE01000001">
    <property type="protein sequence ID" value="KAB1442834.1"/>
    <property type="molecule type" value="Genomic_DNA"/>
</dbReference>
<evidence type="ECO:0000256" key="13">
    <source>
        <dbReference type="SAM" id="MobiDB-lite"/>
    </source>
</evidence>
<evidence type="ECO:0000256" key="12">
    <source>
        <dbReference type="ARBA" id="ARBA00023136"/>
    </source>
</evidence>
<dbReference type="AlphaFoldDB" id="A0A6N6N460"/>
<protein>
    <recommendedName>
        <fullName evidence="3">histidine kinase</fullName>
        <ecNumber evidence="3">2.7.13.3</ecNumber>
    </recommendedName>
</protein>
<dbReference type="GO" id="GO:0030295">
    <property type="term" value="F:protein kinase activator activity"/>
    <property type="evidence" value="ECO:0007669"/>
    <property type="project" value="TreeGrafter"/>
</dbReference>
<evidence type="ECO:0000256" key="10">
    <source>
        <dbReference type="ARBA" id="ARBA00022989"/>
    </source>
</evidence>
<evidence type="ECO:0000256" key="1">
    <source>
        <dbReference type="ARBA" id="ARBA00000085"/>
    </source>
</evidence>
<organism evidence="15 16">
    <name type="scientific">Pseudodesulfovibrio senegalensis</name>
    <dbReference type="NCBI Taxonomy" id="1721087"/>
    <lineage>
        <taxon>Bacteria</taxon>
        <taxon>Pseudomonadati</taxon>
        <taxon>Thermodesulfobacteriota</taxon>
        <taxon>Desulfovibrionia</taxon>
        <taxon>Desulfovibrionales</taxon>
        <taxon>Desulfovibrionaceae</taxon>
    </lineage>
</organism>
<dbReference type="GO" id="GO:0000155">
    <property type="term" value="F:phosphorelay sensor kinase activity"/>
    <property type="evidence" value="ECO:0007669"/>
    <property type="project" value="InterPro"/>
</dbReference>
<comment type="subcellular location">
    <subcellularLocation>
        <location evidence="2">Membrane</location>
        <topology evidence="2">Multi-pass membrane protein</topology>
    </subcellularLocation>
</comment>
<dbReference type="SMART" id="SM00387">
    <property type="entry name" value="HATPase_c"/>
    <property type="match status" value="1"/>
</dbReference>
<dbReference type="InterPro" id="IPR000014">
    <property type="entry name" value="PAS"/>
</dbReference>
<evidence type="ECO:0000256" key="5">
    <source>
        <dbReference type="ARBA" id="ARBA00022679"/>
    </source>
</evidence>
<dbReference type="PANTHER" id="PTHR42878">
    <property type="entry name" value="TWO-COMPONENT HISTIDINE KINASE"/>
    <property type="match status" value="1"/>
</dbReference>
<name>A0A6N6N460_9BACT</name>
<keyword evidence="7" id="KW-0547">Nucleotide-binding</keyword>
<feature type="compositionally biased region" description="Basic and acidic residues" evidence="13">
    <location>
        <begin position="366"/>
        <end position="375"/>
    </location>
</feature>
<evidence type="ECO:0000256" key="9">
    <source>
        <dbReference type="ARBA" id="ARBA00022840"/>
    </source>
</evidence>
<dbReference type="EC" id="2.7.13.3" evidence="3"/>
<dbReference type="InterPro" id="IPR003661">
    <property type="entry name" value="HisK_dim/P_dom"/>
</dbReference>
<dbReference type="InterPro" id="IPR003594">
    <property type="entry name" value="HATPase_dom"/>
</dbReference>
<evidence type="ECO:0000313" key="15">
    <source>
        <dbReference type="EMBL" id="KAB1442834.1"/>
    </source>
</evidence>
<keyword evidence="9" id="KW-0067">ATP-binding</keyword>
<keyword evidence="10" id="KW-1133">Transmembrane helix</keyword>
<evidence type="ECO:0000256" key="8">
    <source>
        <dbReference type="ARBA" id="ARBA00022777"/>
    </source>
</evidence>
<dbReference type="PANTHER" id="PTHR42878:SF7">
    <property type="entry name" value="SENSOR HISTIDINE KINASE GLRK"/>
    <property type="match status" value="1"/>
</dbReference>
<dbReference type="CDD" id="cd00082">
    <property type="entry name" value="HisKA"/>
    <property type="match status" value="1"/>
</dbReference>
<keyword evidence="6" id="KW-0812">Transmembrane</keyword>
<dbReference type="PRINTS" id="PR00344">
    <property type="entry name" value="BCTRLSENSOR"/>
</dbReference>
<dbReference type="InterPro" id="IPR036097">
    <property type="entry name" value="HisK_dim/P_sf"/>
</dbReference>
<dbReference type="Gene3D" id="3.30.450.20">
    <property type="entry name" value="PAS domain"/>
    <property type="match status" value="1"/>
</dbReference>
<dbReference type="RefSeq" id="WP_151149024.1">
    <property type="nucleotide sequence ID" value="NZ_WAIE01000001.1"/>
</dbReference>
<dbReference type="InterPro" id="IPR050351">
    <property type="entry name" value="BphY/WalK/GraS-like"/>
</dbReference>
<dbReference type="GO" id="GO:0007234">
    <property type="term" value="P:osmosensory signaling via phosphorelay pathway"/>
    <property type="evidence" value="ECO:0007669"/>
    <property type="project" value="TreeGrafter"/>
</dbReference>
<dbReference type="InterPro" id="IPR036890">
    <property type="entry name" value="HATPase_C_sf"/>
</dbReference>
<dbReference type="Pfam" id="PF02518">
    <property type="entry name" value="HATPase_c"/>
    <property type="match status" value="1"/>
</dbReference>
<evidence type="ECO:0000256" key="6">
    <source>
        <dbReference type="ARBA" id="ARBA00022692"/>
    </source>
</evidence>
<dbReference type="GO" id="GO:0016020">
    <property type="term" value="C:membrane"/>
    <property type="evidence" value="ECO:0007669"/>
    <property type="project" value="UniProtKB-SubCell"/>
</dbReference>
<dbReference type="InterPro" id="IPR035965">
    <property type="entry name" value="PAS-like_dom_sf"/>
</dbReference>
<evidence type="ECO:0000256" key="11">
    <source>
        <dbReference type="ARBA" id="ARBA00023012"/>
    </source>
</evidence>
<dbReference type="GO" id="GO:0005524">
    <property type="term" value="F:ATP binding"/>
    <property type="evidence" value="ECO:0007669"/>
    <property type="project" value="UniProtKB-KW"/>
</dbReference>
<dbReference type="SMART" id="SM00091">
    <property type="entry name" value="PAS"/>
    <property type="match status" value="1"/>
</dbReference>
<dbReference type="SUPFAM" id="SSF47384">
    <property type="entry name" value="Homodimeric domain of signal transducing histidine kinase"/>
    <property type="match status" value="1"/>
</dbReference>
<dbReference type="OrthoDB" id="5448087at2"/>
<feature type="domain" description="Histidine kinase" evidence="14">
    <location>
        <begin position="153"/>
        <end position="361"/>
    </location>
</feature>
<proteinExistence type="predicted"/>
<dbReference type="GO" id="GO:0000156">
    <property type="term" value="F:phosphorelay response regulator activity"/>
    <property type="evidence" value="ECO:0007669"/>
    <property type="project" value="TreeGrafter"/>
</dbReference>
<dbReference type="Gene3D" id="3.30.565.10">
    <property type="entry name" value="Histidine kinase-like ATPase, C-terminal domain"/>
    <property type="match status" value="1"/>
</dbReference>
<keyword evidence="16" id="KW-1185">Reference proteome</keyword>
<keyword evidence="5" id="KW-0808">Transferase</keyword>
<dbReference type="CDD" id="cd00075">
    <property type="entry name" value="HATPase"/>
    <property type="match status" value="1"/>
</dbReference>
<dbReference type="NCBIfam" id="TIGR00229">
    <property type="entry name" value="sensory_box"/>
    <property type="match status" value="1"/>
</dbReference>
<dbReference type="SUPFAM" id="SSF55874">
    <property type="entry name" value="ATPase domain of HSP90 chaperone/DNA topoisomerase II/histidine kinase"/>
    <property type="match status" value="1"/>
</dbReference>
<dbReference type="InterPro" id="IPR004358">
    <property type="entry name" value="Sig_transdc_His_kin-like_C"/>
</dbReference>
<evidence type="ECO:0000256" key="2">
    <source>
        <dbReference type="ARBA" id="ARBA00004141"/>
    </source>
</evidence>
<evidence type="ECO:0000256" key="3">
    <source>
        <dbReference type="ARBA" id="ARBA00012438"/>
    </source>
</evidence>
<comment type="catalytic activity">
    <reaction evidence="1">
        <text>ATP + protein L-histidine = ADP + protein N-phospho-L-histidine.</text>
        <dbReference type="EC" id="2.7.13.3"/>
    </reaction>
</comment>
<keyword evidence="4" id="KW-0597">Phosphoprotein</keyword>
<accession>A0A6N6N460</accession>
<sequence length="383" mass="42434">MPHSEELVIANIMEGLPVGILVIRPDGIIAAANPAAAEILDMVDAPMQDQPWADLFLEDAGSSDLADAILEAVQHGAVGLQKSIAHQRKDGKTSHLQVTTSYLKENDTIVAVVLLLEDETERVEMLKRENRHLREIHQLQDARVKGLNKLALSVAHQIRNPLMTIGGFGAMMLREQEPGSPYSHHLEVILEEARRLENVVASVRDYAQLRPARRSRVPSCVLLAELEDHANNRAKNDGRTLEWITACPVVDFFVDHELFLKAMQALIDNAFDFTEQHPLRLRVMASAEDDACVITVRDNGPGVSQEHLPFAFDPFYSSKPDGVGMGLPTARRIIAEHGGTLTLHSRENGAEAMVVMGPEALVFPENEQRQNKDAPHNLLPEQE</sequence>
<keyword evidence="8" id="KW-0418">Kinase</keyword>
<dbReference type="Pfam" id="PF00512">
    <property type="entry name" value="HisKA"/>
    <property type="match status" value="1"/>
</dbReference>
<dbReference type="SUPFAM" id="SSF55785">
    <property type="entry name" value="PYP-like sensor domain (PAS domain)"/>
    <property type="match status" value="1"/>
</dbReference>
<reference evidence="15 16" key="1">
    <citation type="journal article" date="2017" name="Int. J. Syst. Evol. Microbiol.">
        <title>Desulfovibrio senegalensis sp. nov., a mesophilic sulfate reducer isolated from marine sediment.</title>
        <authorList>
            <person name="Thioye A."/>
            <person name="Gam Z.B.A."/>
            <person name="Mbengue M."/>
            <person name="Cayol J.L."/>
            <person name="Joseph-Bartoli M."/>
            <person name="Toure-Kane C."/>
            <person name="Labat M."/>
        </authorList>
    </citation>
    <scope>NUCLEOTIDE SEQUENCE [LARGE SCALE GENOMIC DNA]</scope>
    <source>
        <strain evidence="15 16">DSM 101509</strain>
    </source>
</reference>
<evidence type="ECO:0000259" key="14">
    <source>
        <dbReference type="PROSITE" id="PS50109"/>
    </source>
</evidence>
<dbReference type="InterPro" id="IPR005467">
    <property type="entry name" value="His_kinase_dom"/>
</dbReference>
<evidence type="ECO:0000313" key="16">
    <source>
        <dbReference type="Proteomes" id="UP000438699"/>
    </source>
</evidence>
<gene>
    <name evidence="15" type="ORF">F8A88_00730</name>
</gene>